<evidence type="ECO:0000256" key="1">
    <source>
        <dbReference type="ARBA" id="ARBA00022714"/>
    </source>
</evidence>
<evidence type="ECO:0000256" key="4">
    <source>
        <dbReference type="ARBA" id="ARBA00023014"/>
    </source>
</evidence>
<comment type="caution">
    <text evidence="7">The sequence shown here is derived from an EMBL/GenBank/DDBJ whole genome shotgun (WGS) entry which is preliminary data.</text>
</comment>
<feature type="domain" description="Rieske" evidence="6">
    <location>
        <begin position="398"/>
        <end position="491"/>
    </location>
</feature>
<dbReference type="Pfam" id="PF00355">
    <property type="entry name" value="Rieske"/>
    <property type="match status" value="2"/>
</dbReference>
<protein>
    <submittedName>
        <fullName evidence="7">Rieske (2Fe-2S) protein</fullName>
    </submittedName>
</protein>
<dbReference type="AlphaFoldDB" id="A0A3D4V4X5"/>
<dbReference type="Proteomes" id="UP000264071">
    <property type="component" value="Unassembled WGS sequence"/>
</dbReference>
<keyword evidence="5" id="KW-1015">Disulfide bond</keyword>
<dbReference type="CDD" id="cd03467">
    <property type="entry name" value="Rieske"/>
    <property type="match status" value="2"/>
</dbReference>
<evidence type="ECO:0000256" key="5">
    <source>
        <dbReference type="ARBA" id="ARBA00023157"/>
    </source>
</evidence>
<accession>A0A3D4V4X5</accession>
<sequence>MTVDRPFLRIRPMPSESTSCVSCAASAAGFDRRQFLASASVLSLGALVTTACGDGVISGPSVIPPFPSTPFTFDPRPVTALQQVGGRVVVSSGPSSPILVERLSTTQYRALSLVCPHKGTIVDVRSAEFVCPNHGARFALDGEWTGGQETASLAPVAVRTNADGTLTIGGVPTPPALALSSSSAVFVTSISGGTMAPQTIAVRNDGGGSVSGLQVSLAYAPNQRSGWLNVAIDQASTPATLTLTAARGTIPAGTYSATVTVSAPNVSTGAQTVAVTMLVQDPSSPASLLLSASALSFTVAQGTTPAAQTVECNNGGGGSVLGITTSVNYAPGAIGWLTTSLSSTTAPATLTLRPIITGLAVGTYTATVIVAASGLTNRTITVTLTVNPPGLQVTIAAWPALANVGGVAGSVGNVGGGPVAIVRTSANSFSAFSMVCPHAGTTILVVNGASFRCPNHGALFDRDGNNLPDGSQLTDDLKRYTVIYTPGAATLVVTL</sequence>
<dbReference type="InterPro" id="IPR014349">
    <property type="entry name" value="Rieske_Fe-S_prot"/>
</dbReference>
<dbReference type="EMBL" id="DPIY01000004">
    <property type="protein sequence ID" value="HCT56166.1"/>
    <property type="molecule type" value="Genomic_DNA"/>
</dbReference>
<evidence type="ECO:0000256" key="2">
    <source>
        <dbReference type="ARBA" id="ARBA00022723"/>
    </source>
</evidence>
<proteinExistence type="predicted"/>
<evidence type="ECO:0000259" key="6">
    <source>
        <dbReference type="PROSITE" id="PS51296"/>
    </source>
</evidence>
<dbReference type="Gene3D" id="2.102.10.10">
    <property type="entry name" value="Rieske [2Fe-2S] iron-sulphur domain"/>
    <property type="match status" value="2"/>
</dbReference>
<dbReference type="GO" id="GO:0046872">
    <property type="term" value="F:metal ion binding"/>
    <property type="evidence" value="ECO:0007669"/>
    <property type="project" value="UniProtKB-KW"/>
</dbReference>
<keyword evidence="1" id="KW-0001">2Fe-2S</keyword>
<dbReference type="InterPro" id="IPR036922">
    <property type="entry name" value="Rieske_2Fe-2S_sf"/>
</dbReference>
<keyword evidence="3" id="KW-0408">Iron</keyword>
<keyword evidence="2" id="KW-0479">Metal-binding</keyword>
<evidence type="ECO:0000256" key="3">
    <source>
        <dbReference type="ARBA" id="ARBA00023004"/>
    </source>
</evidence>
<dbReference type="PANTHER" id="PTHR10134">
    <property type="entry name" value="CYTOCHROME B-C1 COMPLEX SUBUNIT RIESKE, MITOCHONDRIAL"/>
    <property type="match status" value="1"/>
</dbReference>
<reference evidence="7 8" key="1">
    <citation type="journal article" date="2018" name="Nat. Biotechnol.">
        <title>A standardized bacterial taxonomy based on genome phylogeny substantially revises the tree of life.</title>
        <authorList>
            <person name="Parks D.H."/>
            <person name="Chuvochina M."/>
            <person name="Waite D.W."/>
            <person name="Rinke C."/>
            <person name="Skarshewski A."/>
            <person name="Chaumeil P.A."/>
            <person name="Hugenholtz P."/>
        </authorList>
    </citation>
    <scope>NUCLEOTIDE SEQUENCE [LARGE SCALE GENOMIC DNA]</scope>
    <source>
        <strain evidence="7">UBA8844</strain>
    </source>
</reference>
<dbReference type="PROSITE" id="PS51296">
    <property type="entry name" value="RIESKE"/>
    <property type="match status" value="2"/>
</dbReference>
<name>A0A3D4V4X5_9BACT</name>
<feature type="domain" description="Rieske" evidence="6">
    <location>
        <begin position="75"/>
        <end position="167"/>
    </location>
</feature>
<keyword evidence="4" id="KW-0411">Iron-sulfur</keyword>
<dbReference type="SUPFAM" id="SSF50022">
    <property type="entry name" value="ISP domain"/>
    <property type="match status" value="2"/>
</dbReference>
<evidence type="ECO:0000313" key="8">
    <source>
        <dbReference type="Proteomes" id="UP000264071"/>
    </source>
</evidence>
<organism evidence="7 8">
    <name type="scientific">Gemmatimonas aurantiaca</name>
    <dbReference type="NCBI Taxonomy" id="173480"/>
    <lineage>
        <taxon>Bacteria</taxon>
        <taxon>Pseudomonadati</taxon>
        <taxon>Gemmatimonadota</taxon>
        <taxon>Gemmatimonadia</taxon>
        <taxon>Gemmatimonadales</taxon>
        <taxon>Gemmatimonadaceae</taxon>
        <taxon>Gemmatimonas</taxon>
    </lineage>
</organism>
<gene>
    <name evidence="7" type="ORF">DGD08_03025</name>
</gene>
<dbReference type="GO" id="GO:0051537">
    <property type="term" value="F:2 iron, 2 sulfur cluster binding"/>
    <property type="evidence" value="ECO:0007669"/>
    <property type="project" value="UniProtKB-KW"/>
</dbReference>
<dbReference type="InterPro" id="IPR017941">
    <property type="entry name" value="Rieske_2Fe-2S"/>
</dbReference>
<evidence type="ECO:0000313" key="7">
    <source>
        <dbReference type="EMBL" id="HCT56166.1"/>
    </source>
</evidence>